<feature type="transmembrane region" description="Helical" evidence="2">
    <location>
        <begin position="112"/>
        <end position="132"/>
    </location>
</feature>
<keyword evidence="2" id="KW-0812">Transmembrane</keyword>
<dbReference type="AlphaFoldDB" id="A0A385DJX9"/>
<proteinExistence type="predicted"/>
<evidence type="ECO:0000313" key="4">
    <source>
        <dbReference type="Proteomes" id="UP000259636"/>
    </source>
</evidence>
<feature type="region of interest" description="Disordered" evidence="1">
    <location>
        <begin position="1"/>
        <end position="24"/>
    </location>
</feature>
<keyword evidence="2" id="KW-1133">Transmembrane helix</keyword>
<feature type="compositionally biased region" description="Polar residues" evidence="1">
    <location>
        <begin position="1"/>
        <end position="12"/>
    </location>
</feature>
<dbReference type="Proteomes" id="UP000259636">
    <property type="component" value="Chromosome"/>
</dbReference>
<accession>A0A385DJX9</accession>
<evidence type="ECO:0000313" key="3">
    <source>
        <dbReference type="EMBL" id="AXQ57977.1"/>
    </source>
</evidence>
<feature type="transmembrane region" description="Helical" evidence="2">
    <location>
        <begin position="24"/>
        <end position="43"/>
    </location>
</feature>
<dbReference type="EMBL" id="CP031742">
    <property type="protein sequence ID" value="AXQ57977.1"/>
    <property type="molecule type" value="Genomic_DNA"/>
</dbReference>
<reference evidence="3 4" key="1">
    <citation type="submission" date="2018-08" db="EMBL/GenBank/DDBJ databases">
        <authorList>
            <person name="Ferrada E.E."/>
            <person name="Latorre B.A."/>
        </authorList>
    </citation>
    <scope>NUCLEOTIDE SEQUENCE [LARGE SCALE GENOMIC DNA]</scope>
    <source>
        <strain evidence="3 4">VK-A60T</strain>
    </source>
</reference>
<dbReference type="KEGG" id="sky:D0C37_27515"/>
<evidence type="ECO:0000256" key="2">
    <source>
        <dbReference type="SAM" id="Phobius"/>
    </source>
</evidence>
<gene>
    <name evidence="3" type="ORF">D0C37_27515</name>
</gene>
<organism evidence="3 4">
    <name type="scientific">Streptomyces koyangensis</name>
    <dbReference type="NCBI Taxonomy" id="188770"/>
    <lineage>
        <taxon>Bacteria</taxon>
        <taxon>Bacillati</taxon>
        <taxon>Actinomycetota</taxon>
        <taxon>Actinomycetes</taxon>
        <taxon>Kitasatosporales</taxon>
        <taxon>Streptomycetaceae</taxon>
        <taxon>Streptomyces</taxon>
        <taxon>Streptomyces aurantiacus group</taxon>
    </lineage>
</organism>
<name>A0A385DJX9_9ACTN</name>
<feature type="transmembrane region" description="Helical" evidence="2">
    <location>
        <begin position="83"/>
        <end position="106"/>
    </location>
</feature>
<keyword evidence="2" id="KW-0472">Membrane</keyword>
<feature type="transmembrane region" description="Helical" evidence="2">
    <location>
        <begin position="55"/>
        <end position="76"/>
    </location>
</feature>
<protein>
    <submittedName>
        <fullName evidence="3">Uncharacterized protein</fullName>
    </submittedName>
</protein>
<evidence type="ECO:0000256" key="1">
    <source>
        <dbReference type="SAM" id="MobiDB-lite"/>
    </source>
</evidence>
<sequence>MQTIGMKPSSSLTERHRGSPGGEAPTPVLAAAWCAAVAAGALLTLTGPGAPWHSALTFAFLAAAPGGAVALALAGLDPWSRAVAALGAALAVNTLVAQSLLMLGTWSARTGVVAVGAAGWLVLTGLLAGRLVRRRRTARERVG</sequence>